<feature type="non-terminal residue" evidence="1">
    <location>
        <position position="154"/>
    </location>
</feature>
<dbReference type="PANTHER" id="PTHR21301">
    <property type="entry name" value="REVERSE TRANSCRIPTASE"/>
    <property type="match status" value="1"/>
</dbReference>
<reference evidence="1" key="1">
    <citation type="submission" date="2022-03" db="EMBL/GenBank/DDBJ databases">
        <authorList>
            <person name="Alioto T."/>
            <person name="Alioto T."/>
            <person name="Gomez Garrido J."/>
        </authorList>
    </citation>
    <scope>NUCLEOTIDE SEQUENCE</scope>
</reference>
<name>A0AAD1SGZ5_PELCU</name>
<evidence type="ECO:0000313" key="1">
    <source>
        <dbReference type="EMBL" id="CAH2301337.1"/>
    </source>
</evidence>
<proteinExistence type="predicted"/>
<protein>
    <submittedName>
        <fullName evidence="1">Uncharacterized protein</fullName>
    </submittedName>
</protein>
<accession>A0AAD1SGZ5</accession>
<keyword evidence="2" id="KW-1185">Reference proteome</keyword>
<dbReference type="Proteomes" id="UP001295444">
    <property type="component" value="Chromosome 06"/>
</dbReference>
<evidence type="ECO:0000313" key="2">
    <source>
        <dbReference type="Proteomes" id="UP001295444"/>
    </source>
</evidence>
<dbReference type="EMBL" id="OW240917">
    <property type="protein sequence ID" value="CAH2301337.1"/>
    <property type="molecule type" value="Genomic_DNA"/>
</dbReference>
<gene>
    <name evidence="1" type="ORF">PECUL_23A017467</name>
</gene>
<sequence length="154" mass="17991">MVKTDTEKIIKNSPRHHQNLTPGEKIALMDLRQDPNIIIRSSDKGGATVIQSYDNYRIEVYRQLNDTLTYARLTFDPTKKFQMRIQNHIDLGKQMEYLDLKTAQFLFVEYPRHPVLYTLPKIHKDPIRPPGRPIVSANDSLLEPIAKYIDLFIK</sequence>
<dbReference type="AlphaFoldDB" id="A0AAD1SGZ5"/>
<dbReference type="PANTHER" id="PTHR21301:SF10">
    <property type="entry name" value="REVERSE TRANSCRIPTASE DOMAIN-CONTAINING PROTEIN"/>
    <property type="match status" value="1"/>
</dbReference>
<organism evidence="1 2">
    <name type="scientific">Pelobates cultripes</name>
    <name type="common">Western spadefoot toad</name>
    <dbReference type="NCBI Taxonomy" id="61616"/>
    <lineage>
        <taxon>Eukaryota</taxon>
        <taxon>Metazoa</taxon>
        <taxon>Chordata</taxon>
        <taxon>Craniata</taxon>
        <taxon>Vertebrata</taxon>
        <taxon>Euteleostomi</taxon>
        <taxon>Amphibia</taxon>
        <taxon>Batrachia</taxon>
        <taxon>Anura</taxon>
        <taxon>Pelobatoidea</taxon>
        <taxon>Pelobatidae</taxon>
        <taxon>Pelobates</taxon>
    </lineage>
</organism>